<evidence type="ECO:0000256" key="4">
    <source>
        <dbReference type="ARBA" id="ARBA00023163"/>
    </source>
</evidence>
<dbReference type="InterPro" id="IPR001647">
    <property type="entry name" value="HTH_TetR"/>
</dbReference>
<keyword evidence="2" id="KW-0805">Transcription regulation</keyword>
<dbReference type="FunFam" id="1.10.10.60:FF:000141">
    <property type="entry name" value="TetR family transcriptional regulator"/>
    <property type="match status" value="1"/>
</dbReference>
<dbReference type="Gene3D" id="1.10.357.10">
    <property type="entry name" value="Tetracycline Repressor, domain 2"/>
    <property type="match status" value="1"/>
</dbReference>
<dbReference type="InterPro" id="IPR050109">
    <property type="entry name" value="HTH-type_TetR-like_transc_reg"/>
</dbReference>
<dbReference type="Proteomes" id="UP000198210">
    <property type="component" value="Chromosome I"/>
</dbReference>
<organism evidence="7 8">
    <name type="scientific">Micromonospora siamensis</name>
    <dbReference type="NCBI Taxonomy" id="299152"/>
    <lineage>
        <taxon>Bacteria</taxon>
        <taxon>Bacillati</taxon>
        <taxon>Actinomycetota</taxon>
        <taxon>Actinomycetes</taxon>
        <taxon>Micromonosporales</taxon>
        <taxon>Micromonosporaceae</taxon>
        <taxon>Micromonospora</taxon>
    </lineage>
</organism>
<feature type="domain" description="HTH tetR-type" evidence="6">
    <location>
        <begin position="15"/>
        <end position="75"/>
    </location>
</feature>
<dbReference type="Pfam" id="PF00440">
    <property type="entry name" value="TetR_N"/>
    <property type="match status" value="1"/>
</dbReference>
<dbReference type="Pfam" id="PF13977">
    <property type="entry name" value="TetR_C_6"/>
    <property type="match status" value="1"/>
</dbReference>
<keyword evidence="4" id="KW-0804">Transcription</keyword>
<evidence type="ECO:0000256" key="5">
    <source>
        <dbReference type="PROSITE-ProRule" id="PRU00335"/>
    </source>
</evidence>
<dbReference type="EMBL" id="LT607751">
    <property type="protein sequence ID" value="SCG72966.1"/>
    <property type="molecule type" value="Genomic_DNA"/>
</dbReference>
<dbReference type="GO" id="GO:0000976">
    <property type="term" value="F:transcription cis-regulatory region binding"/>
    <property type="evidence" value="ECO:0007669"/>
    <property type="project" value="TreeGrafter"/>
</dbReference>
<protein>
    <submittedName>
        <fullName evidence="7">DNA-binding transcriptional regulator, AcrR family</fullName>
    </submittedName>
</protein>
<accession>A0A1C5JSG7</accession>
<keyword evidence="3 5" id="KW-0238">DNA-binding</keyword>
<dbReference type="PROSITE" id="PS50977">
    <property type="entry name" value="HTH_TETR_2"/>
    <property type="match status" value="1"/>
</dbReference>
<dbReference type="SUPFAM" id="SSF48498">
    <property type="entry name" value="Tetracyclin repressor-like, C-terminal domain"/>
    <property type="match status" value="1"/>
</dbReference>
<dbReference type="PRINTS" id="PR00455">
    <property type="entry name" value="HTHTETR"/>
</dbReference>
<dbReference type="InterPro" id="IPR039538">
    <property type="entry name" value="BetI_C"/>
</dbReference>
<dbReference type="InterPro" id="IPR036271">
    <property type="entry name" value="Tet_transcr_reg_TetR-rel_C_sf"/>
</dbReference>
<evidence type="ECO:0000259" key="6">
    <source>
        <dbReference type="PROSITE" id="PS50977"/>
    </source>
</evidence>
<dbReference type="SUPFAM" id="SSF46689">
    <property type="entry name" value="Homeodomain-like"/>
    <property type="match status" value="1"/>
</dbReference>
<evidence type="ECO:0000256" key="1">
    <source>
        <dbReference type="ARBA" id="ARBA00022491"/>
    </source>
</evidence>
<feature type="DNA-binding region" description="H-T-H motif" evidence="5">
    <location>
        <begin position="38"/>
        <end position="57"/>
    </location>
</feature>
<dbReference type="AlphaFoldDB" id="A0A1C5JSG7"/>
<dbReference type="GO" id="GO:0003700">
    <property type="term" value="F:DNA-binding transcription factor activity"/>
    <property type="evidence" value="ECO:0007669"/>
    <property type="project" value="TreeGrafter"/>
</dbReference>
<proteinExistence type="predicted"/>
<sequence length="204" mass="22153">MGPMAVRLTRAQKQQQTREQLLAAAEALFAERGIHRTSLDDVAAEAGLSKGAVYANFDSKSGLLLALLQRLNEAGDQCDDGQQRATDPQAWQRRLGESFEANVATAESRRFTMAFAEFWLYGMRNAEARTVLSDALEAGRRANAAEASAKGNREVPTDRLAALVMALDIGIGLQHLIDPERVPAELFTAGLEMLLRGAAETAPR</sequence>
<evidence type="ECO:0000313" key="8">
    <source>
        <dbReference type="Proteomes" id="UP000198210"/>
    </source>
</evidence>
<evidence type="ECO:0000256" key="2">
    <source>
        <dbReference type="ARBA" id="ARBA00023015"/>
    </source>
</evidence>
<dbReference type="InterPro" id="IPR009057">
    <property type="entry name" value="Homeodomain-like_sf"/>
</dbReference>
<name>A0A1C5JSG7_9ACTN</name>
<evidence type="ECO:0000313" key="7">
    <source>
        <dbReference type="EMBL" id="SCG72966.1"/>
    </source>
</evidence>
<keyword evidence="1" id="KW-0678">Repressor</keyword>
<dbReference type="PANTHER" id="PTHR30055">
    <property type="entry name" value="HTH-TYPE TRANSCRIPTIONAL REGULATOR RUTR"/>
    <property type="match status" value="1"/>
</dbReference>
<gene>
    <name evidence="7" type="ORF">GA0074704_4841</name>
</gene>
<dbReference type="GO" id="GO:0045892">
    <property type="term" value="P:negative regulation of DNA-templated transcription"/>
    <property type="evidence" value="ECO:0007669"/>
    <property type="project" value="UniProtKB-ARBA"/>
</dbReference>
<evidence type="ECO:0000256" key="3">
    <source>
        <dbReference type="ARBA" id="ARBA00023125"/>
    </source>
</evidence>
<keyword evidence="8" id="KW-1185">Reference proteome</keyword>
<reference evidence="7 8" key="1">
    <citation type="submission" date="2016-06" db="EMBL/GenBank/DDBJ databases">
        <authorList>
            <person name="Kjaerup R.B."/>
            <person name="Dalgaard T.S."/>
            <person name="Juul-Madsen H.R."/>
        </authorList>
    </citation>
    <scope>NUCLEOTIDE SEQUENCE [LARGE SCALE GENOMIC DNA]</scope>
    <source>
        <strain evidence="7 8">DSM 45097</strain>
    </source>
</reference>
<dbReference type="PANTHER" id="PTHR30055:SF234">
    <property type="entry name" value="HTH-TYPE TRANSCRIPTIONAL REGULATOR BETI"/>
    <property type="match status" value="1"/>
</dbReference>